<reference evidence="1" key="1">
    <citation type="submission" date="2021-02" db="EMBL/GenBank/DDBJ databases">
        <authorList>
            <person name="Nowell W R."/>
        </authorList>
    </citation>
    <scope>NUCLEOTIDE SEQUENCE</scope>
</reference>
<name>A0A820GEP0_9BILA</name>
<dbReference type="EMBL" id="CAJOAX010040034">
    <property type="protein sequence ID" value="CAF4277946.1"/>
    <property type="molecule type" value="Genomic_DNA"/>
</dbReference>
<proteinExistence type="predicted"/>
<comment type="caution">
    <text evidence="1">The sequence shown here is derived from an EMBL/GenBank/DDBJ whole genome shotgun (WGS) entry which is preliminary data.</text>
</comment>
<evidence type="ECO:0000313" key="1">
    <source>
        <dbReference type="EMBL" id="CAF4277946.1"/>
    </source>
</evidence>
<dbReference type="AlphaFoldDB" id="A0A820GEP0"/>
<accession>A0A820GEP0</accession>
<sequence length="147" mass="17891">MIENQTYAQIHEFEDDLDVLNEHFLIESAENNKMVFVNSRIDYQHRDNTLNNYCLYDFTSWFRKKKIDENDKRILAKTNEETTSISRERPSNERYKFLPPHPQHFSHILMKWTKPRVPVLIGPMIPRRERDETKERYYRATLTLFVP</sequence>
<gene>
    <name evidence="1" type="ORF">OTI717_LOCUS41326</name>
</gene>
<dbReference type="Proteomes" id="UP000663823">
    <property type="component" value="Unassembled WGS sequence"/>
</dbReference>
<evidence type="ECO:0000313" key="2">
    <source>
        <dbReference type="Proteomes" id="UP000663823"/>
    </source>
</evidence>
<protein>
    <submittedName>
        <fullName evidence="1">Uncharacterized protein</fullName>
    </submittedName>
</protein>
<organism evidence="1 2">
    <name type="scientific">Rotaria sordida</name>
    <dbReference type="NCBI Taxonomy" id="392033"/>
    <lineage>
        <taxon>Eukaryota</taxon>
        <taxon>Metazoa</taxon>
        <taxon>Spiralia</taxon>
        <taxon>Gnathifera</taxon>
        <taxon>Rotifera</taxon>
        <taxon>Eurotatoria</taxon>
        <taxon>Bdelloidea</taxon>
        <taxon>Philodinida</taxon>
        <taxon>Philodinidae</taxon>
        <taxon>Rotaria</taxon>
    </lineage>
</organism>